<dbReference type="EMBL" id="NMUH01004847">
    <property type="protein sequence ID" value="MQM11025.1"/>
    <property type="molecule type" value="Genomic_DNA"/>
</dbReference>
<evidence type="ECO:0000256" key="14">
    <source>
        <dbReference type="ARBA" id="ARBA00022840"/>
    </source>
</evidence>
<feature type="domain" description="Protein kinase" evidence="26">
    <location>
        <begin position="754"/>
        <end position="1065"/>
    </location>
</feature>
<dbReference type="SMART" id="SM00220">
    <property type="entry name" value="S_TKc"/>
    <property type="match status" value="1"/>
</dbReference>
<keyword evidence="28" id="KW-1185">Reference proteome</keyword>
<comment type="caution">
    <text evidence="27">The sequence shown here is derived from an EMBL/GenBank/DDBJ whole genome shotgun (WGS) entry which is preliminary data.</text>
</comment>
<keyword evidence="16 25" id="KW-0472">Membrane</keyword>
<evidence type="ECO:0000256" key="23">
    <source>
        <dbReference type="ARBA" id="ARBA00072040"/>
    </source>
</evidence>
<dbReference type="SMART" id="SM00369">
    <property type="entry name" value="LRR_TYP"/>
    <property type="match status" value="9"/>
</dbReference>
<dbReference type="InterPro" id="IPR032675">
    <property type="entry name" value="LRR_dom_sf"/>
</dbReference>
<dbReference type="EC" id="2.7.11.1" evidence="3"/>
<reference evidence="27" key="1">
    <citation type="submission" date="2017-07" db="EMBL/GenBank/DDBJ databases">
        <title>Taro Niue Genome Assembly and Annotation.</title>
        <authorList>
            <person name="Atibalentja N."/>
            <person name="Keating K."/>
            <person name="Fields C.J."/>
        </authorList>
    </citation>
    <scope>NUCLEOTIDE SEQUENCE</scope>
    <source>
        <strain evidence="27">Niue_2</strain>
        <tissue evidence="27">Leaf</tissue>
    </source>
</reference>
<dbReference type="PANTHER" id="PTHR27008">
    <property type="entry name" value="OS04G0122200 PROTEIN"/>
    <property type="match status" value="1"/>
</dbReference>
<protein>
    <recommendedName>
        <fullName evidence="23">Receptor kinase-like protein Xa21</fullName>
        <ecNumber evidence="3">2.7.11.1</ecNumber>
    </recommendedName>
</protein>
<comment type="catalytic activity">
    <reaction evidence="20">
        <text>L-seryl-[protein] + ATP = O-phospho-L-seryl-[protein] + ADP + H(+)</text>
        <dbReference type="Rhea" id="RHEA:17989"/>
        <dbReference type="Rhea" id="RHEA-COMP:9863"/>
        <dbReference type="Rhea" id="RHEA-COMP:11604"/>
        <dbReference type="ChEBI" id="CHEBI:15378"/>
        <dbReference type="ChEBI" id="CHEBI:29999"/>
        <dbReference type="ChEBI" id="CHEBI:30616"/>
        <dbReference type="ChEBI" id="CHEBI:83421"/>
        <dbReference type="ChEBI" id="CHEBI:456216"/>
        <dbReference type="EC" id="2.7.11.1"/>
    </reaction>
</comment>
<evidence type="ECO:0000256" key="3">
    <source>
        <dbReference type="ARBA" id="ARBA00012513"/>
    </source>
</evidence>
<dbReference type="SUPFAM" id="SSF56112">
    <property type="entry name" value="Protein kinase-like (PK-like)"/>
    <property type="match status" value="1"/>
</dbReference>
<keyword evidence="10" id="KW-0732">Signal</keyword>
<dbReference type="PROSITE" id="PS00107">
    <property type="entry name" value="PROTEIN_KINASE_ATP"/>
    <property type="match status" value="1"/>
</dbReference>
<dbReference type="GO" id="GO:0005789">
    <property type="term" value="C:endoplasmic reticulum membrane"/>
    <property type="evidence" value="ECO:0007669"/>
    <property type="project" value="UniProtKB-SubCell"/>
</dbReference>
<comment type="catalytic activity">
    <reaction evidence="19">
        <text>L-threonyl-[protein] + ATP = O-phospho-L-threonyl-[protein] + ADP + H(+)</text>
        <dbReference type="Rhea" id="RHEA:46608"/>
        <dbReference type="Rhea" id="RHEA-COMP:11060"/>
        <dbReference type="Rhea" id="RHEA-COMP:11605"/>
        <dbReference type="ChEBI" id="CHEBI:15378"/>
        <dbReference type="ChEBI" id="CHEBI:30013"/>
        <dbReference type="ChEBI" id="CHEBI:30616"/>
        <dbReference type="ChEBI" id="CHEBI:61977"/>
        <dbReference type="ChEBI" id="CHEBI:456216"/>
        <dbReference type="EC" id="2.7.11.1"/>
    </reaction>
</comment>
<keyword evidence="4" id="KW-1003">Cell membrane</keyword>
<evidence type="ECO:0000256" key="22">
    <source>
        <dbReference type="ARBA" id="ARBA00056628"/>
    </source>
</evidence>
<accession>A0A843X1P1</accession>
<dbReference type="FunFam" id="3.30.200.20:FF:000432">
    <property type="entry name" value="LRR receptor-like serine/threonine-protein kinase EFR"/>
    <property type="match status" value="1"/>
</dbReference>
<sequence length="1072" mass="116610">MKMEYCQRRALCRAISSLPFLPTFLVWSYLVCSSVSSSSWPAVSFLTHRPPPQLQENSADHLALLTFRSSLASDPLGALSSWNDSFHFCRWRGVECGGLPAERVVGLHLSSLGLIGSIHTSVTNLTFLRTLDLSNNTFQGHIPEELCLELLHLRLLNLTMNSLEGEIPDSLGRCSEAEYISFRQNSLFGAIPPSLSNLSSLQALDLSRNRLTGGIPPQLGSVTTLMKLSLGDNYLSGSIPPSLGNLTKLGTLSFTRNSLSGTIPPTIRDLDSLTRFAVETNGLSGTFPASILYNLSSLLVLGLGGNQFSGTLPPNIGALFPNLQILSLSNNRFYGPIPSSIANASSLRVIQMSFNAFSGVVPSTLGNMGNLTSLALADNRLEADNKDDWSFLTSLGNCTHLKQLAVHGNRLGGVLPEAVSNLSKVLGKLALQDNLISGNIPQGIGDLVGLTVLALGNNLINGTIPQTIGMLRNLGILFLSNNRLSGQIPSSIFNLTRLNHLSVQINQLKGALSPSFGNLKSLQEVYLSVNKFSGTIPKELLSISSVTLLVLSDNISLSGVLPTEIHQLKSINLLDVSKNKLSGEIPSTIWATVRAWYTLTCMIPQSFNKLRGLETLDISSNNLSGNIPGFLQEFRYLNHLNISYNNFDGEAPKGGIFQNASAVSVLGNPKLCGGILQFHLPLCSRGESRRSHGHVLLTLTIITIPGVIICTIIAIICIVFSRCSKRRASPSMVQSNELLPRVTYSELFKATEGFSPCNLIGAGSFGSVYKGEMDLAGHDSKFVAVKVINLQQHGASKSFMKECEALKNIRHRNLIKIFTSCSSIDFSGHDFKALVFEFMQNGSLEQWLHPVENENCDIKSLSLGQRINIAVDVASAISYLHCHSTRPTVHRDLKPSNILLDGYMTAHVSDFGLARFLPTKDDSRNPTSSLVFAGSIGYVAPEYGMGCNASIEGDVYSYGILLLEIITGRRPTDVLFVDDLTLHKFVQMAIPDHVSDIVDPYLLRESTENVYGNSLSMANMIEEARVTCLVSMARLGLRCSMDSPKERMQMEDVAKEMTTIKERFLGAMIHGS</sequence>
<evidence type="ECO:0000256" key="7">
    <source>
        <dbReference type="ARBA" id="ARBA00022614"/>
    </source>
</evidence>
<keyword evidence="17" id="KW-0675">Receptor</keyword>
<feature type="binding site" evidence="24">
    <location>
        <position position="786"/>
    </location>
    <ligand>
        <name>ATP</name>
        <dbReference type="ChEBI" id="CHEBI:30616"/>
    </ligand>
</feature>
<dbReference type="GO" id="GO:0005886">
    <property type="term" value="C:plasma membrane"/>
    <property type="evidence" value="ECO:0007669"/>
    <property type="project" value="UniProtKB-SubCell"/>
</dbReference>
<gene>
    <name evidence="27" type="ORF">Taro_043925</name>
</gene>
<comment type="function">
    <text evidence="21">Receptor kinase that detects X.oryzae pv. oryzae protein Ax21 to promote innate immunity. Following X.oryzae pv. oryzae protein Ax21 detection, undergoes cleavage, releasing the processed protein kinase Xa21 chain.</text>
</comment>
<dbReference type="Pfam" id="PF00560">
    <property type="entry name" value="LRR_1"/>
    <property type="match status" value="6"/>
</dbReference>
<comment type="subcellular location">
    <subcellularLocation>
        <location evidence="1">Cell membrane</location>
        <topology evidence="1">Single-pass type I membrane protein</topology>
    </subcellularLocation>
    <subcellularLocation>
        <location evidence="2">Endoplasmic reticulum membrane</location>
        <topology evidence="2">Single-pass membrane protein</topology>
    </subcellularLocation>
</comment>
<keyword evidence="9 25" id="KW-0812">Transmembrane</keyword>
<dbReference type="InterPro" id="IPR003591">
    <property type="entry name" value="Leu-rich_rpt_typical-subtyp"/>
</dbReference>
<evidence type="ECO:0000256" key="25">
    <source>
        <dbReference type="SAM" id="Phobius"/>
    </source>
</evidence>
<dbReference type="Pfam" id="PF07714">
    <property type="entry name" value="PK_Tyr_Ser-Thr"/>
    <property type="match status" value="1"/>
</dbReference>
<evidence type="ECO:0000256" key="10">
    <source>
        <dbReference type="ARBA" id="ARBA00022729"/>
    </source>
</evidence>
<dbReference type="AlphaFoldDB" id="A0A843X1P1"/>
<dbReference type="InterPro" id="IPR001611">
    <property type="entry name" value="Leu-rich_rpt"/>
</dbReference>
<dbReference type="InterPro" id="IPR011009">
    <property type="entry name" value="Kinase-like_dom_sf"/>
</dbReference>
<dbReference type="InterPro" id="IPR001245">
    <property type="entry name" value="Ser-Thr/Tyr_kinase_cat_dom"/>
</dbReference>
<evidence type="ECO:0000256" key="24">
    <source>
        <dbReference type="PROSITE-ProRule" id="PRU10141"/>
    </source>
</evidence>
<dbReference type="GO" id="GO:0004674">
    <property type="term" value="F:protein serine/threonine kinase activity"/>
    <property type="evidence" value="ECO:0007669"/>
    <property type="project" value="UniProtKB-KW"/>
</dbReference>
<dbReference type="FunFam" id="3.80.10.10:FF:000383">
    <property type="entry name" value="Leucine-rich repeat receptor protein kinase EMS1"/>
    <property type="match status" value="2"/>
</dbReference>
<evidence type="ECO:0000256" key="13">
    <source>
        <dbReference type="ARBA" id="ARBA00022777"/>
    </source>
</evidence>
<evidence type="ECO:0000256" key="9">
    <source>
        <dbReference type="ARBA" id="ARBA00022692"/>
    </source>
</evidence>
<dbReference type="Gene3D" id="1.10.510.10">
    <property type="entry name" value="Transferase(Phosphotransferase) domain 1"/>
    <property type="match status" value="1"/>
</dbReference>
<evidence type="ECO:0000256" key="12">
    <source>
        <dbReference type="ARBA" id="ARBA00022741"/>
    </source>
</evidence>
<dbReference type="InterPro" id="IPR013210">
    <property type="entry name" value="LRR_N_plant-typ"/>
</dbReference>
<name>A0A843X1P1_COLES</name>
<evidence type="ECO:0000256" key="17">
    <source>
        <dbReference type="ARBA" id="ARBA00023170"/>
    </source>
</evidence>
<evidence type="ECO:0000256" key="21">
    <source>
        <dbReference type="ARBA" id="ARBA00054320"/>
    </source>
</evidence>
<dbReference type="FunFam" id="1.10.510.10:FF:000358">
    <property type="entry name" value="Putative leucine-rich repeat receptor-like serine/threonine-protein kinase"/>
    <property type="match status" value="1"/>
</dbReference>
<dbReference type="Gene3D" id="3.80.10.10">
    <property type="entry name" value="Ribonuclease Inhibitor"/>
    <property type="match status" value="4"/>
</dbReference>
<keyword evidence="8" id="KW-0808">Transferase</keyword>
<keyword evidence="14 24" id="KW-0067">ATP-binding</keyword>
<dbReference type="Gene3D" id="3.30.200.20">
    <property type="entry name" value="Phosphorylase Kinase, domain 1"/>
    <property type="match status" value="1"/>
</dbReference>
<keyword evidence="7" id="KW-0433">Leucine-rich repeat</keyword>
<organism evidence="27 28">
    <name type="scientific">Colocasia esculenta</name>
    <name type="common">Wild taro</name>
    <name type="synonym">Arum esculentum</name>
    <dbReference type="NCBI Taxonomy" id="4460"/>
    <lineage>
        <taxon>Eukaryota</taxon>
        <taxon>Viridiplantae</taxon>
        <taxon>Streptophyta</taxon>
        <taxon>Embryophyta</taxon>
        <taxon>Tracheophyta</taxon>
        <taxon>Spermatophyta</taxon>
        <taxon>Magnoliopsida</taxon>
        <taxon>Liliopsida</taxon>
        <taxon>Araceae</taxon>
        <taxon>Aroideae</taxon>
        <taxon>Colocasieae</taxon>
        <taxon>Colocasia</taxon>
    </lineage>
</organism>
<keyword evidence="6" id="KW-0597">Phosphoprotein</keyword>
<dbReference type="Proteomes" id="UP000652761">
    <property type="component" value="Unassembled WGS sequence"/>
</dbReference>
<keyword evidence="5" id="KW-0723">Serine/threonine-protein kinase</keyword>
<keyword evidence="18" id="KW-0325">Glycoprotein</keyword>
<evidence type="ECO:0000256" key="18">
    <source>
        <dbReference type="ARBA" id="ARBA00023180"/>
    </source>
</evidence>
<dbReference type="FunFam" id="3.80.10.10:FF:000275">
    <property type="entry name" value="Leucine-rich repeat receptor-like protein kinase"/>
    <property type="match status" value="1"/>
</dbReference>
<evidence type="ECO:0000256" key="8">
    <source>
        <dbReference type="ARBA" id="ARBA00022679"/>
    </source>
</evidence>
<evidence type="ECO:0000313" key="27">
    <source>
        <dbReference type="EMBL" id="MQM11025.1"/>
    </source>
</evidence>
<keyword evidence="13" id="KW-0418">Kinase</keyword>
<dbReference type="InterPro" id="IPR051809">
    <property type="entry name" value="Plant_receptor-like_S/T_kinase"/>
</dbReference>
<evidence type="ECO:0000256" key="5">
    <source>
        <dbReference type="ARBA" id="ARBA00022527"/>
    </source>
</evidence>
<evidence type="ECO:0000256" key="15">
    <source>
        <dbReference type="ARBA" id="ARBA00022989"/>
    </source>
</evidence>
<keyword evidence="15 25" id="KW-1133">Transmembrane helix</keyword>
<dbReference type="Pfam" id="PF08263">
    <property type="entry name" value="LRRNT_2"/>
    <property type="match status" value="1"/>
</dbReference>
<keyword evidence="12 24" id="KW-0547">Nucleotide-binding</keyword>
<evidence type="ECO:0000313" key="28">
    <source>
        <dbReference type="Proteomes" id="UP000652761"/>
    </source>
</evidence>
<evidence type="ECO:0000256" key="11">
    <source>
        <dbReference type="ARBA" id="ARBA00022737"/>
    </source>
</evidence>
<proteinExistence type="predicted"/>
<evidence type="ECO:0000256" key="16">
    <source>
        <dbReference type="ARBA" id="ARBA00023136"/>
    </source>
</evidence>
<evidence type="ECO:0000256" key="2">
    <source>
        <dbReference type="ARBA" id="ARBA00004389"/>
    </source>
</evidence>
<evidence type="ECO:0000256" key="4">
    <source>
        <dbReference type="ARBA" id="ARBA00022475"/>
    </source>
</evidence>
<comment type="function">
    <text evidence="22">The processed protein kinase Xa21 chain released by protein cleavage after X.oryzae pv. oryzae protein Ax21 detection translocates into the nucleus where it can bind and regulate WRKY62, a transcription factor. Confers resistance to the bacterial pathogen X.oryzae pv. oryzae (Xoo).</text>
</comment>
<dbReference type="SUPFAM" id="SSF52047">
    <property type="entry name" value="RNI-like"/>
    <property type="match status" value="2"/>
</dbReference>
<evidence type="ECO:0000256" key="1">
    <source>
        <dbReference type="ARBA" id="ARBA00004251"/>
    </source>
</evidence>
<dbReference type="InterPro" id="IPR017441">
    <property type="entry name" value="Protein_kinase_ATP_BS"/>
</dbReference>
<dbReference type="GO" id="GO:0005524">
    <property type="term" value="F:ATP binding"/>
    <property type="evidence" value="ECO:0007669"/>
    <property type="project" value="UniProtKB-UniRule"/>
</dbReference>
<dbReference type="Pfam" id="PF13855">
    <property type="entry name" value="LRR_8"/>
    <property type="match status" value="1"/>
</dbReference>
<dbReference type="FunFam" id="3.80.10.10:FF:000288">
    <property type="entry name" value="LRR receptor-like serine/threonine-protein kinase EFR"/>
    <property type="match status" value="1"/>
</dbReference>
<evidence type="ECO:0000259" key="26">
    <source>
        <dbReference type="PROSITE" id="PS50011"/>
    </source>
</evidence>
<evidence type="ECO:0000256" key="20">
    <source>
        <dbReference type="ARBA" id="ARBA00048679"/>
    </source>
</evidence>
<feature type="transmembrane region" description="Helical" evidence="25">
    <location>
        <begin position="695"/>
        <end position="720"/>
    </location>
</feature>
<keyword evidence="11" id="KW-0677">Repeat</keyword>
<evidence type="ECO:0000256" key="19">
    <source>
        <dbReference type="ARBA" id="ARBA00047899"/>
    </source>
</evidence>
<dbReference type="OrthoDB" id="676979at2759"/>
<dbReference type="PANTHER" id="PTHR27008:SF596">
    <property type="entry name" value="OS02G0215500 PROTEIN"/>
    <property type="match status" value="1"/>
</dbReference>
<evidence type="ECO:0000256" key="6">
    <source>
        <dbReference type="ARBA" id="ARBA00022553"/>
    </source>
</evidence>
<dbReference type="InterPro" id="IPR000719">
    <property type="entry name" value="Prot_kinase_dom"/>
</dbReference>
<dbReference type="PROSITE" id="PS50011">
    <property type="entry name" value="PROTEIN_KINASE_DOM"/>
    <property type="match status" value="1"/>
</dbReference>